<evidence type="ECO:0000313" key="1">
    <source>
        <dbReference type="EMBL" id="KAK1354298.1"/>
    </source>
</evidence>
<reference evidence="1" key="1">
    <citation type="submission" date="2023-02" db="EMBL/GenBank/DDBJ databases">
        <title>Genome of toxic invasive species Heracleum sosnowskyi carries increased number of genes despite the absence of recent whole-genome duplications.</title>
        <authorList>
            <person name="Schelkunov M."/>
            <person name="Shtratnikova V."/>
            <person name="Makarenko M."/>
            <person name="Klepikova A."/>
            <person name="Omelchenko D."/>
            <person name="Novikova G."/>
            <person name="Obukhova E."/>
            <person name="Bogdanov V."/>
            <person name="Penin A."/>
            <person name="Logacheva M."/>
        </authorList>
    </citation>
    <scope>NUCLEOTIDE SEQUENCE</scope>
    <source>
        <strain evidence="1">Hsosn_3</strain>
        <tissue evidence="1">Leaf</tissue>
    </source>
</reference>
<dbReference type="AlphaFoldDB" id="A0AAD8GUK4"/>
<dbReference type="Proteomes" id="UP001237642">
    <property type="component" value="Unassembled WGS sequence"/>
</dbReference>
<keyword evidence="2" id="KW-1185">Reference proteome</keyword>
<reference evidence="1" key="2">
    <citation type="submission" date="2023-05" db="EMBL/GenBank/DDBJ databases">
        <authorList>
            <person name="Schelkunov M.I."/>
        </authorList>
    </citation>
    <scope>NUCLEOTIDE SEQUENCE</scope>
    <source>
        <strain evidence="1">Hsosn_3</strain>
        <tissue evidence="1">Leaf</tissue>
    </source>
</reference>
<evidence type="ECO:0000313" key="2">
    <source>
        <dbReference type="Proteomes" id="UP001237642"/>
    </source>
</evidence>
<comment type="caution">
    <text evidence="1">The sequence shown here is derived from an EMBL/GenBank/DDBJ whole genome shotgun (WGS) entry which is preliminary data.</text>
</comment>
<name>A0AAD8GUK4_9APIA</name>
<protein>
    <submittedName>
        <fullName evidence="1">Uncharacterized protein</fullName>
    </submittedName>
</protein>
<sequence>MLLAHNVDSDIETEELVIKDQMTELEMNLLGNAPNQTQAAADNDHIYTQGQEANQMQLQNIKVANVPRDALLTAGTANDADANGNSASGNQVGILPHSVSEKSEIAGFIF</sequence>
<gene>
    <name evidence="1" type="ORF">POM88_047554</name>
</gene>
<dbReference type="EMBL" id="JAUIZM010000011">
    <property type="protein sequence ID" value="KAK1354298.1"/>
    <property type="molecule type" value="Genomic_DNA"/>
</dbReference>
<organism evidence="1 2">
    <name type="scientific">Heracleum sosnowskyi</name>
    <dbReference type="NCBI Taxonomy" id="360622"/>
    <lineage>
        <taxon>Eukaryota</taxon>
        <taxon>Viridiplantae</taxon>
        <taxon>Streptophyta</taxon>
        <taxon>Embryophyta</taxon>
        <taxon>Tracheophyta</taxon>
        <taxon>Spermatophyta</taxon>
        <taxon>Magnoliopsida</taxon>
        <taxon>eudicotyledons</taxon>
        <taxon>Gunneridae</taxon>
        <taxon>Pentapetalae</taxon>
        <taxon>asterids</taxon>
        <taxon>campanulids</taxon>
        <taxon>Apiales</taxon>
        <taxon>Apiaceae</taxon>
        <taxon>Apioideae</taxon>
        <taxon>apioid superclade</taxon>
        <taxon>Tordylieae</taxon>
        <taxon>Tordyliinae</taxon>
        <taxon>Heracleum</taxon>
    </lineage>
</organism>
<proteinExistence type="predicted"/>
<accession>A0AAD8GUK4</accession>